<evidence type="ECO:0000256" key="2">
    <source>
        <dbReference type="PROSITE-ProRule" id="PRU00169"/>
    </source>
</evidence>
<dbReference type="Pfam" id="PF00196">
    <property type="entry name" value="GerE"/>
    <property type="match status" value="1"/>
</dbReference>
<evidence type="ECO:0000259" key="4">
    <source>
        <dbReference type="PROSITE" id="PS50110"/>
    </source>
</evidence>
<keyword evidence="1" id="KW-0238">DNA-binding</keyword>
<dbReference type="InterPro" id="IPR016032">
    <property type="entry name" value="Sig_transdc_resp-reg_C-effctor"/>
</dbReference>
<evidence type="ECO:0000259" key="3">
    <source>
        <dbReference type="PROSITE" id="PS50043"/>
    </source>
</evidence>
<dbReference type="EMBL" id="BDOQ01000006">
    <property type="protein sequence ID" value="GBG13995.1"/>
    <property type="molecule type" value="Genomic_DNA"/>
</dbReference>
<protein>
    <submittedName>
        <fullName evidence="5">LuxR family transcriptional regulator</fullName>
    </submittedName>
</protein>
<proteinExistence type="predicted"/>
<dbReference type="AlphaFoldDB" id="A0A2R5F7H7"/>
<dbReference type="SUPFAM" id="SSF52172">
    <property type="entry name" value="CheY-like"/>
    <property type="match status" value="1"/>
</dbReference>
<organism evidence="5 6">
    <name type="scientific">Novimethylophilus kurashikiensis</name>
    <dbReference type="NCBI Taxonomy" id="1825523"/>
    <lineage>
        <taxon>Bacteria</taxon>
        <taxon>Pseudomonadati</taxon>
        <taxon>Pseudomonadota</taxon>
        <taxon>Betaproteobacteria</taxon>
        <taxon>Nitrosomonadales</taxon>
        <taxon>Methylophilaceae</taxon>
        <taxon>Novimethylophilus</taxon>
    </lineage>
</organism>
<accession>A0A2R5F7H7</accession>
<dbReference type="PROSITE" id="PS50110">
    <property type="entry name" value="RESPONSE_REGULATORY"/>
    <property type="match status" value="1"/>
</dbReference>
<dbReference type="GO" id="GO:0006355">
    <property type="term" value="P:regulation of DNA-templated transcription"/>
    <property type="evidence" value="ECO:0007669"/>
    <property type="project" value="InterPro"/>
</dbReference>
<evidence type="ECO:0000256" key="1">
    <source>
        <dbReference type="ARBA" id="ARBA00023125"/>
    </source>
</evidence>
<gene>
    <name evidence="5" type="ORF">NMK_1551</name>
</gene>
<dbReference type="GO" id="GO:0003677">
    <property type="term" value="F:DNA binding"/>
    <property type="evidence" value="ECO:0007669"/>
    <property type="project" value="UniProtKB-KW"/>
</dbReference>
<dbReference type="Proteomes" id="UP000245081">
    <property type="component" value="Unassembled WGS sequence"/>
</dbReference>
<dbReference type="PANTHER" id="PTHR43214:SF38">
    <property type="entry name" value="NITRATE_NITRITE RESPONSE REGULATOR PROTEIN NARL"/>
    <property type="match status" value="1"/>
</dbReference>
<dbReference type="SMART" id="SM00421">
    <property type="entry name" value="HTH_LUXR"/>
    <property type="match status" value="1"/>
</dbReference>
<dbReference type="RefSeq" id="WP_109015207.1">
    <property type="nucleotide sequence ID" value="NZ_BDOQ01000006.1"/>
</dbReference>
<dbReference type="InterPro" id="IPR011006">
    <property type="entry name" value="CheY-like_superfamily"/>
</dbReference>
<comment type="caution">
    <text evidence="5">The sequence shown here is derived from an EMBL/GenBank/DDBJ whole genome shotgun (WGS) entry which is preliminary data.</text>
</comment>
<feature type="domain" description="Response regulatory" evidence="4">
    <location>
        <begin position="5"/>
        <end position="117"/>
    </location>
</feature>
<evidence type="ECO:0000313" key="6">
    <source>
        <dbReference type="Proteomes" id="UP000245081"/>
    </source>
</evidence>
<dbReference type="InterPro" id="IPR039420">
    <property type="entry name" value="WalR-like"/>
</dbReference>
<dbReference type="InterPro" id="IPR000792">
    <property type="entry name" value="Tscrpt_reg_LuxR_C"/>
</dbReference>
<reference evidence="5 6" key="1">
    <citation type="journal article" date="2018" name="Environ. Microbiol.">
        <title>Isolation and genomic characterization of Novimethylophilus kurashikiensis gen. nov. sp. nov., a new lanthanide-dependent methylotrophic species of Methylophilaceae.</title>
        <authorList>
            <person name="Lv H."/>
            <person name="Sahin N."/>
            <person name="Tani A."/>
        </authorList>
    </citation>
    <scope>NUCLEOTIDE SEQUENCE [LARGE SCALE GENOMIC DNA]</scope>
    <source>
        <strain evidence="5 6">La2-4</strain>
    </source>
</reference>
<dbReference type="SUPFAM" id="SSF46894">
    <property type="entry name" value="C-terminal effector domain of the bipartite response regulators"/>
    <property type="match status" value="1"/>
</dbReference>
<feature type="modified residue" description="4-aspartylphosphate" evidence="2">
    <location>
        <position position="57"/>
    </location>
</feature>
<evidence type="ECO:0000313" key="5">
    <source>
        <dbReference type="EMBL" id="GBG13995.1"/>
    </source>
</evidence>
<dbReference type="CDD" id="cd06170">
    <property type="entry name" value="LuxR_C_like"/>
    <property type="match status" value="1"/>
</dbReference>
<dbReference type="OrthoDB" id="9780593at2"/>
<dbReference type="PROSITE" id="PS50043">
    <property type="entry name" value="HTH_LUXR_2"/>
    <property type="match status" value="1"/>
</dbReference>
<keyword evidence="6" id="KW-1185">Reference proteome</keyword>
<feature type="domain" description="HTH luxR-type" evidence="3">
    <location>
        <begin position="147"/>
        <end position="214"/>
    </location>
</feature>
<dbReference type="PANTHER" id="PTHR43214">
    <property type="entry name" value="TWO-COMPONENT RESPONSE REGULATOR"/>
    <property type="match status" value="1"/>
</dbReference>
<dbReference type="InterPro" id="IPR001789">
    <property type="entry name" value="Sig_transdc_resp-reg_receiver"/>
</dbReference>
<dbReference type="Gene3D" id="3.40.50.2300">
    <property type="match status" value="1"/>
</dbReference>
<dbReference type="GO" id="GO:0000160">
    <property type="term" value="P:phosphorelay signal transduction system"/>
    <property type="evidence" value="ECO:0007669"/>
    <property type="project" value="InterPro"/>
</dbReference>
<keyword evidence="2" id="KW-0597">Phosphoprotein</keyword>
<name>A0A2R5F7H7_9PROT</name>
<sequence length="219" mass="24239">MSTIRVFLIVDHQILQWGLRRLLQSHAPEIELAGIASGVTDAISVLSNASPHVILLDLDREPELIPQLVAATEARVLVFTRNSDQARQDKAILDGARGVLENDAPAEMFVEAIVKVHEGQLWLDRAATGRIFVELSRRESAKADVKEKSWADALTEREKKILSCMLENTGAPAKTLADILHISESTLRNHLTSIYGKLGIANRFELISFAYKNSHALTL</sequence>